<keyword evidence="7" id="KW-1185">Reference proteome</keyword>
<dbReference type="PANTHER" id="PTHR30290">
    <property type="entry name" value="PERIPLASMIC BINDING COMPONENT OF ABC TRANSPORTER"/>
    <property type="match status" value="1"/>
</dbReference>
<feature type="chain" id="PRO_5041691575" evidence="4">
    <location>
        <begin position="34"/>
        <end position="549"/>
    </location>
</feature>
<keyword evidence="2" id="KW-0813">Transport</keyword>
<dbReference type="InterPro" id="IPR039424">
    <property type="entry name" value="SBP_5"/>
</dbReference>
<proteinExistence type="inferred from homology"/>
<dbReference type="GO" id="GO:0042597">
    <property type="term" value="C:periplasmic space"/>
    <property type="evidence" value="ECO:0007669"/>
    <property type="project" value="UniProtKB-ARBA"/>
</dbReference>
<evidence type="ECO:0000256" key="4">
    <source>
        <dbReference type="SAM" id="SignalP"/>
    </source>
</evidence>
<evidence type="ECO:0000256" key="1">
    <source>
        <dbReference type="ARBA" id="ARBA00005695"/>
    </source>
</evidence>
<dbReference type="PANTHER" id="PTHR30290:SF9">
    <property type="entry name" value="OLIGOPEPTIDE-BINDING PROTEIN APPA"/>
    <property type="match status" value="1"/>
</dbReference>
<reference evidence="6 7" key="1">
    <citation type="submission" date="2023-02" db="EMBL/GenBank/DDBJ databases">
        <title>Microbacterium betulae sp. nov., isolated from birch wood.</title>
        <authorList>
            <person name="Pasciak M."/>
            <person name="Pawlik K.J."/>
            <person name="Martynowski D."/>
            <person name="Laczmanski L."/>
            <person name="Ciekot J."/>
            <person name="Szponar B."/>
            <person name="Wojcik-Fatla A."/>
            <person name="Mackiewicz B."/>
            <person name="Farian E."/>
            <person name="Cholewa G."/>
            <person name="Cholewa A."/>
            <person name="Dutkiewicz J."/>
        </authorList>
    </citation>
    <scope>NUCLEOTIDE SEQUENCE [LARGE SCALE GENOMIC DNA]</scope>
    <source>
        <strain evidence="6 7">AB</strain>
    </source>
</reference>
<dbReference type="InterPro" id="IPR000914">
    <property type="entry name" value="SBP_5_dom"/>
</dbReference>
<evidence type="ECO:0000313" key="7">
    <source>
        <dbReference type="Proteomes" id="UP001305498"/>
    </source>
</evidence>
<dbReference type="InterPro" id="IPR030678">
    <property type="entry name" value="Peptide/Ni-bd"/>
</dbReference>
<dbReference type="RefSeq" id="WP_317139517.1">
    <property type="nucleotide sequence ID" value="NZ_CP118157.1"/>
</dbReference>
<dbReference type="Proteomes" id="UP001305498">
    <property type="component" value="Chromosome"/>
</dbReference>
<dbReference type="Pfam" id="PF00496">
    <property type="entry name" value="SBP_bac_5"/>
    <property type="match status" value="1"/>
</dbReference>
<accession>A0AA97FGD7</accession>
<organism evidence="6 7">
    <name type="scientific">Microbacterium betulae</name>
    <dbReference type="NCBI Taxonomy" id="2981139"/>
    <lineage>
        <taxon>Bacteria</taxon>
        <taxon>Bacillati</taxon>
        <taxon>Actinomycetota</taxon>
        <taxon>Actinomycetes</taxon>
        <taxon>Micrococcales</taxon>
        <taxon>Microbacteriaceae</taxon>
        <taxon>Microbacterium</taxon>
    </lineage>
</organism>
<dbReference type="KEGG" id="mbet:N8K70_16870"/>
<keyword evidence="3 4" id="KW-0732">Signal</keyword>
<dbReference type="PROSITE" id="PS51257">
    <property type="entry name" value="PROKAR_LIPOPROTEIN"/>
    <property type="match status" value="1"/>
</dbReference>
<dbReference type="AlphaFoldDB" id="A0AA97FGD7"/>
<dbReference type="Gene3D" id="3.40.190.10">
    <property type="entry name" value="Periplasmic binding protein-like II"/>
    <property type="match status" value="1"/>
</dbReference>
<comment type="similarity">
    <text evidence="1">Belongs to the bacterial solute-binding protein 5 family.</text>
</comment>
<evidence type="ECO:0000259" key="5">
    <source>
        <dbReference type="Pfam" id="PF00496"/>
    </source>
</evidence>
<dbReference type="GO" id="GO:1904680">
    <property type="term" value="F:peptide transmembrane transporter activity"/>
    <property type="evidence" value="ECO:0007669"/>
    <property type="project" value="TreeGrafter"/>
</dbReference>
<protein>
    <submittedName>
        <fullName evidence="6">ABC transporter substrate-binding protein</fullName>
    </submittedName>
</protein>
<feature type="signal peptide" evidence="4">
    <location>
        <begin position="1"/>
        <end position="33"/>
    </location>
</feature>
<dbReference type="Gene3D" id="3.10.105.10">
    <property type="entry name" value="Dipeptide-binding Protein, Domain 3"/>
    <property type="match status" value="1"/>
</dbReference>
<evidence type="ECO:0000313" key="6">
    <source>
        <dbReference type="EMBL" id="WOF23046.1"/>
    </source>
</evidence>
<evidence type="ECO:0000256" key="3">
    <source>
        <dbReference type="ARBA" id="ARBA00022729"/>
    </source>
</evidence>
<sequence length="549" mass="58816">MPKPSAAPRRRRTRASIAAAVIAVGALALSACSASSPETTPETSSGPVEGGVLRVALGSDASIINPHLTGSSITATIARDVVDSLVAQSEDNSFHPWLAEDWEISEDNTEYTFHLRDDVTFSDGEPLTAEAVKINFEYILDPANNSTYARSLLGAVSEIEATDEHTVVIRYDEPFAPLLQALSLPYLGIQSPAYVQSGGDLAGDVVGSGPFVLDSWAQGQGSTLSKRDDYAWGSDSFEHTGAAYLDGIEYSYLPEASTRLGALTSGQVDAIDAIPPANYESVTSTDGVVVDTYENPGVVYALQLNTTRAPFDDALVRQAFQTGVDIDSAVEATLFGTVEPAEGILGPQTEYVDESIDGSWKNDPEGAAALLDEAGWTETDDEGYRVKDGERLSVAWTYDESTSGEDNVNLVQALQSEYRELGIELVLDPVDSGTYTSRTVSGDYDATAYYFVRAEADILRTVYGSASIGAGNSSRVDSLDAQLDEAVGADAERRAELYAEVQQAVIDEAYSVPVYIPAYHLGHSDELQGVRWATNAKPLFYNAWLDPGE</sequence>
<feature type="domain" description="Solute-binding protein family 5" evidence="5">
    <location>
        <begin position="94"/>
        <end position="450"/>
    </location>
</feature>
<dbReference type="CDD" id="cd08492">
    <property type="entry name" value="PBP2_NikA_DppA_OppA_like_15"/>
    <property type="match status" value="1"/>
</dbReference>
<dbReference type="EMBL" id="CP118157">
    <property type="protein sequence ID" value="WOF23046.1"/>
    <property type="molecule type" value="Genomic_DNA"/>
</dbReference>
<name>A0AA97FGD7_9MICO</name>
<dbReference type="GO" id="GO:0043190">
    <property type="term" value="C:ATP-binding cassette (ABC) transporter complex"/>
    <property type="evidence" value="ECO:0007669"/>
    <property type="project" value="InterPro"/>
</dbReference>
<dbReference type="GO" id="GO:0015833">
    <property type="term" value="P:peptide transport"/>
    <property type="evidence" value="ECO:0007669"/>
    <property type="project" value="TreeGrafter"/>
</dbReference>
<gene>
    <name evidence="6" type="ORF">N8K70_16870</name>
</gene>
<evidence type="ECO:0000256" key="2">
    <source>
        <dbReference type="ARBA" id="ARBA00022448"/>
    </source>
</evidence>
<dbReference type="SUPFAM" id="SSF53850">
    <property type="entry name" value="Periplasmic binding protein-like II"/>
    <property type="match status" value="1"/>
</dbReference>
<dbReference type="PIRSF" id="PIRSF002741">
    <property type="entry name" value="MppA"/>
    <property type="match status" value="1"/>
</dbReference>